<sequence>MIQGLIVDLKAQIRVMFYVLQTKESALTYSYNKELSVPVETCRIPLSFVQEDGDVVKLFACMNYLSNRFLVAYRVNWFLIAYIQESDMVGKVDMIIGNEKKELVSDSNLEQMIIDDITLRLLLQFTNVLLRGFSTARGLLNIALRVFFSRIPSILSIERGT</sequence>
<name>A0ABR2SSW8_9ROSI</name>
<evidence type="ECO:0000313" key="1">
    <source>
        <dbReference type="EMBL" id="KAK9028044.1"/>
    </source>
</evidence>
<protein>
    <submittedName>
        <fullName evidence="1">Uncharacterized protein</fullName>
    </submittedName>
</protein>
<accession>A0ABR2SSW8</accession>
<dbReference type="EMBL" id="JBBPBN010000012">
    <property type="protein sequence ID" value="KAK9028044.1"/>
    <property type="molecule type" value="Genomic_DNA"/>
</dbReference>
<organism evidence="1 2">
    <name type="scientific">Hibiscus sabdariffa</name>
    <name type="common">roselle</name>
    <dbReference type="NCBI Taxonomy" id="183260"/>
    <lineage>
        <taxon>Eukaryota</taxon>
        <taxon>Viridiplantae</taxon>
        <taxon>Streptophyta</taxon>
        <taxon>Embryophyta</taxon>
        <taxon>Tracheophyta</taxon>
        <taxon>Spermatophyta</taxon>
        <taxon>Magnoliopsida</taxon>
        <taxon>eudicotyledons</taxon>
        <taxon>Gunneridae</taxon>
        <taxon>Pentapetalae</taxon>
        <taxon>rosids</taxon>
        <taxon>malvids</taxon>
        <taxon>Malvales</taxon>
        <taxon>Malvaceae</taxon>
        <taxon>Malvoideae</taxon>
        <taxon>Hibiscus</taxon>
    </lineage>
</organism>
<keyword evidence="2" id="KW-1185">Reference proteome</keyword>
<evidence type="ECO:0000313" key="2">
    <source>
        <dbReference type="Proteomes" id="UP001396334"/>
    </source>
</evidence>
<proteinExistence type="predicted"/>
<comment type="caution">
    <text evidence="1">The sequence shown here is derived from an EMBL/GenBank/DDBJ whole genome shotgun (WGS) entry which is preliminary data.</text>
</comment>
<gene>
    <name evidence="1" type="ORF">V6N11_067859</name>
</gene>
<dbReference type="Proteomes" id="UP001396334">
    <property type="component" value="Unassembled WGS sequence"/>
</dbReference>
<reference evidence="1 2" key="1">
    <citation type="journal article" date="2024" name="G3 (Bethesda)">
        <title>Genome assembly of Hibiscus sabdariffa L. provides insights into metabolisms of medicinal natural products.</title>
        <authorList>
            <person name="Kim T."/>
        </authorList>
    </citation>
    <scope>NUCLEOTIDE SEQUENCE [LARGE SCALE GENOMIC DNA]</scope>
    <source>
        <strain evidence="1">TK-2024</strain>
        <tissue evidence="1">Old leaves</tissue>
    </source>
</reference>